<organism evidence="1 2">
    <name type="scientific">Adineta ricciae</name>
    <name type="common">Rotifer</name>
    <dbReference type="NCBI Taxonomy" id="249248"/>
    <lineage>
        <taxon>Eukaryota</taxon>
        <taxon>Metazoa</taxon>
        <taxon>Spiralia</taxon>
        <taxon>Gnathifera</taxon>
        <taxon>Rotifera</taxon>
        <taxon>Eurotatoria</taxon>
        <taxon>Bdelloidea</taxon>
        <taxon>Adinetida</taxon>
        <taxon>Adinetidae</taxon>
        <taxon>Adineta</taxon>
    </lineage>
</organism>
<dbReference type="EMBL" id="CAJNOJ010000290">
    <property type="protein sequence ID" value="CAF1373434.1"/>
    <property type="molecule type" value="Genomic_DNA"/>
</dbReference>
<protein>
    <submittedName>
        <fullName evidence="1">Uncharacterized protein</fullName>
    </submittedName>
</protein>
<comment type="caution">
    <text evidence="1">The sequence shown here is derived from an EMBL/GenBank/DDBJ whole genome shotgun (WGS) entry which is preliminary data.</text>
</comment>
<name>A0A815J2D4_ADIRI</name>
<accession>A0A815J2D4</accession>
<gene>
    <name evidence="1" type="ORF">EDS130_LOCUS34511</name>
</gene>
<sequence>MQQRLRLVHTIEKDLQYVRICIANEERKKEFLFSSNTINAGGARYVIPRGWIRLGVYVDQVKQEVNDIWNKWPVTYHGTQQEAALPILTQRIFSTPGDQLLGGSILPIRPG</sequence>
<dbReference type="OrthoDB" id="10474593at2759"/>
<dbReference type="AlphaFoldDB" id="A0A815J2D4"/>
<evidence type="ECO:0000313" key="2">
    <source>
        <dbReference type="Proteomes" id="UP000663852"/>
    </source>
</evidence>
<reference evidence="1" key="1">
    <citation type="submission" date="2021-02" db="EMBL/GenBank/DDBJ databases">
        <authorList>
            <person name="Nowell W R."/>
        </authorList>
    </citation>
    <scope>NUCLEOTIDE SEQUENCE</scope>
</reference>
<evidence type="ECO:0000313" key="1">
    <source>
        <dbReference type="EMBL" id="CAF1373434.1"/>
    </source>
</evidence>
<dbReference type="Proteomes" id="UP000663852">
    <property type="component" value="Unassembled WGS sequence"/>
</dbReference>
<proteinExistence type="predicted"/>